<feature type="domain" description="Protein kinase" evidence="4">
    <location>
        <begin position="1"/>
        <end position="277"/>
    </location>
</feature>
<dbReference type="PANTHER" id="PTHR47989">
    <property type="entry name" value="OS01G0750732 PROTEIN"/>
    <property type="match status" value="1"/>
</dbReference>
<accession>A0A6L2P1B8</accession>
<dbReference type="InterPro" id="IPR000719">
    <property type="entry name" value="Prot_kinase_dom"/>
</dbReference>
<dbReference type="PANTHER" id="PTHR47989:SF40">
    <property type="entry name" value="RECEPTOR-LIKE SERINE_THREONINE-PROTEIN KINASE ALE2"/>
    <property type="match status" value="1"/>
</dbReference>
<sequence>MEATEVETSFLGGFGMKGLEDTFYPEENLVTLSRPLLATREGLQQLVNPTLSGTYDFDDMAKLTLRSESAPHPRITLSFALQECSSPEDPSLRRLVVWAPPDALAYVDALASVDAIVSRWSTIVSALCWGFAGSTSHLKVKIALSVLSEITYESLRDEGAGSSLVRPLFTSSGVVTPVKLAIPNDAAPYPSWRQQQRETDLLVFLCSCLTSKGARGLAYLHEDSNPHVIHHDFKANNVLLEDDFTPKVSDFRLAREATEGSSHIFTRVMGTFGLSFL</sequence>
<dbReference type="Pfam" id="PF00069">
    <property type="entry name" value="Pkinase"/>
    <property type="match status" value="1"/>
</dbReference>
<evidence type="ECO:0000256" key="1">
    <source>
        <dbReference type="ARBA" id="ARBA00022527"/>
    </source>
</evidence>
<keyword evidence="5" id="KW-0808">Transferase</keyword>
<organism evidence="5">
    <name type="scientific">Tanacetum cinerariifolium</name>
    <name type="common">Dalmatian daisy</name>
    <name type="synonym">Chrysanthemum cinerariifolium</name>
    <dbReference type="NCBI Taxonomy" id="118510"/>
    <lineage>
        <taxon>Eukaryota</taxon>
        <taxon>Viridiplantae</taxon>
        <taxon>Streptophyta</taxon>
        <taxon>Embryophyta</taxon>
        <taxon>Tracheophyta</taxon>
        <taxon>Spermatophyta</taxon>
        <taxon>Magnoliopsida</taxon>
        <taxon>eudicotyledons</taxon>
        <taxon>Gunneridae</taxon>
        <taxon>Pentapetalae</taxon>
        <taxon>asterids</taxon>
        <taxon>campanulids</taxon>
        <taxon>Asterales</taxon>
        <taxon>Asteraceae</taxon>
        <taxon>Asteroideae</taxon>
        <taxon>Anthemideae</taxon>
        <taxon>Anthemidinae</taxon>
        <taxon>Tanacetum</taxon>
    </lineage>
</organism>
<dbReference type="GO" id="GO:0004674">
    <property type="term" value="F:protein serine/threonine kinase activity"/>
    <property type="evidence" value="ECO:0007669"/>
    <property type="project" value="UniProtKB-KW"/>
</dbReference>
<keyword evidence="5" id="KW-0418">Kinase</keyword>
<dbReference type="EMBL" id="BKCJ010010328">
    <property type="protein sequence ID" value="GEU91082.1"/>
    <property type="molecule type" value="Genomic_DNA"/>
</dbReference>
<name>A0A6L2P1B8_TANCI</name>
<dbReference type="PROSITE" id="PS50011">
    <property type="entry name" value="PROTEIN_KINASE_DOM"/>
    <property type="match status" value="1"/>
</dbReference>
<comment type="caution">
    <text evidence="5">The sequence shown here is derived from an EMBL/GenBank/DDBJ whole genome shotgun (WGS) entry which is preliminary data.</text>
</comment>
<dbReference type="SUPFAM" id="SSF56112">
    <property type="entry name" value="Protein kinase-like (PK-like)"/>
    <property type="match status" value="1"/>
</dbReference>
<dbReference type="GO" id="GO:0005524">
    <property type="term" value="F:ATP binding"/>
    <property type="evidence" value="ECO:0007669"/>
    <property type="project" value="UniProtKB-KW"/>
</dbReference>
<evidence type="ECO:0000259" key="4">
    <source>
        <dbReference type="PROSITE" id="PS50011"/>
    </source>
</evidence>
<dbReference type="Gene3D" id="1.10.510.10">
    <property type="entry name" value="Transferase(Phosphotransferase) domain 1"/>
    <property type="match status" value="1"/>
</dbReference>
<keyword evidence="3" id="KW-0067">ATP-binding</keyword>
<dbReference type="InterPro" id="IPR011009">
    <property type="entry name" value="Kinase-like_dom_sf"/>
</dbReference>
<gene>
    <name evidence="5" type="ORF">Tci_063060</name>
</gene>
<dbReference type="InterPro" id="IPR008271">
    <property type="entry name" value="Ser/Thr_kinase_AS"/>
</dbReference>
<keyword evidence="2" id="KW-0547">Nucleotide-binding</keyword>
<evidence type="ECO:0000256" key="3">
    <source>
        <dbReference type="ARBA" id="ARBA00022840"/>
    </source>
</evidence>
<dbReference type="PROSITE" id="PS00108">
    <property type="entry name" value="PROTEIN_KINASE_ST"/>
    <property type="match status" value="1"/>
</dbReference>
<proteinExistence type="predicted"/>
<reference evidence="5" key="1">
    <citation type="journal article" date="2019" name="Sci. Rep.">
        <title>Draft genome of Tanacetum cinerariifolium, the natural source of mosquito coil.</title>
        <authorList>
            <person name="Yamashiro T."/>
            <person name="Shiraishi A."/>
            <person name="Satake H."/>
            <person name="Nakayama K."/>
        </authorList>
    </citation>
    <scope>NUCLEOTIDE SEQUENCE</scope>
</reference>
<dbReference type="AlphaFoldDB" id="A0A6L2P1B8"/>
<keyword evidence="1" id="KW-0723">Serine/threonine-protein kinase</keyword>
<protein>
    <submittedName>
        <fullName evidence="5">Receptor-like serine/threonine-protein kinase ALE2 isoform X2</fullName>
    </submittedName>
</protein>
<keyword evidence="5" id="KW-0675">Receptor</keyword>
<evidence type="ECO:0000313" key="5">
    <source>
        <dbReference type="EMBL" id="GEU91082.1"/>
    </source>
</evidence>
<evidence type="ECO:0000256" key="2">
    <source>
        <dbReference type="ARBA" id="ARBA00022741"/>
    </source>
</evidence>